<evidence type="ECO:0000313" key="10">
    <source>
        <dbReference type="Proteomes" id="UP000649617"/>
    </source>
</evidence>
<evidence type="ECO:0000256" key="3">
    <source>
        <dbReference type="ARBA" id="ARBA00022692"/>
    </source>
</evidence>
<dbReference type="GO" id="GO:0016020">
    <property type="term" value="C:membrane"/>
    <property type="evidence" value="ECO:0007669"/>
    <property type="project" value="UniProtKB-SubCell"/>
</dbReference>
<dbReference type="PROSITE" id="PS50216">
    <property type="entry name" value="DHHC"/>
    <property type="match status" value="1"/>
</dbReference>
<dbReference type="InterPro" id="IPR039859">
    <property type="entry name" value="PFA4/ZDH16/20/ERF2-like"/>
</dbReference>
<feature type="domain" description="Palmitoyltransferase DHHC" evidence="8">
    <location>
        <begin position="109"/>
        <end position="174"/>
    </location>
</feature>
<keyword evidence="3 7" id="KW-0812">Transmembrane</keyword>
<organism evidence="9 10">
    <name type="scientific">Symbiodinium pilosum</name>
    <name type="common">Dinoflagellate</name>
    <dbReference type="NCBI Taxonomy" id="2952"/>
    <lineage>
        <taxon>Eukaryota</taxon>
        <taxon>Sar</taxon>
        <taxon>Alveolata</taxon>
        <taxon>Dinophyceae</taxon>
        <taxon>Suessiales</taxon>
        <taxon>Symbiodiniaceae</taxon>
        <taxon>Symbiodinium</taxon>
    </lineage>
</organism>
<keyword evidence="6 7" id="KW-0012">Acyltransferase</keyword>
<name>A0A812WRJ8_SYMPI</name>
<evidence type="ECO:0000256" key="1">
    <source>
        <dbReference type="ARBA" id="ARBA00004141"/>
    </source>
</evidence>
<dbReference type="PANTHER" id="PTHR12246">
    <property type="entry name" value="PALMITOYLTRANSFERASE ZDHHC16"/>
    <property type="match status" value="1"/>
</dbReference>
<feature type="transmembrane region" description="Helical" evidence="7">
    <location>
        <begin position="6"/>
        <end position="30"/>
    </location>
</feature>
<keyword evidence="4 7" id="KW-1133">Transmembrane helix</keyword>
<evidence type="ECO:0000313" key="9">
    <source>
        <dbReference type="EMBL" id="CAE7689634.1"/>
    </source>
</evidence>
<dbReference type="Pfam" id="PF01529">
    <property type="entry name" value="DHHC"/>
    <property type="match status" value="1"/>
</dbReference>
<evidence type="ECO:0000256" key="5">
    <source>
        <dbReference type="ARBA" id="ARBA00023136"/>
    </source>
</evidence>
<evidence type="ECO:0000256" key="6">
    <source>
        <dbReference type="ARBA" id="ARBA00023315"/>
    </source>
</evidence>
<comment type="similarity">
    <text evidence="7">Belongs to the DHHC palmitoyltransferase family.</text>
</comment>
<protein>
    <recommendedName>
        <fullName evidence="7">Palmitoyltransferase</fullName>
        <ecNumber evidence="7">2.3.1.225</ecNumber>
    </recommendedName>
</protein>
<keyword evidence="2 7" id="KW-0808">Transferase</keyword>
<comment type="catalytic activity">
    <reaction evidence="7">
        <text>L-cysteinyl-[protein] + hexadecanoyl-CoA = S-hexadecanoyl-L-cysteinyl-[protein] + CoA</text>
        <dbReference type="Rhea" id="RHEA:36683"/>
        <dbReference type="Rhea" id="RHEA-COMP:10131"/>
        <dbReference type="Rhea" id="RHEA-COMP:11032"/>
        <dbReference type="ChEBI" id="CHEBI:29950"/>
        <dbReference type="ChEBI" id="CHEBI:57287"/>
        <dbReference type="ChEBI" id="CHEBI:57379"/>
        <dbReference type="ChEBI" id="CHEBI:74151"/>
        <dbReference type="EC" id="2.3.1.225"/>
    </reaction>
</comment>
<dbReference type="AlphaFoldDB" id="A0A812WRJ8"/>
<dbReference type="InterPro" id="IPR001594">
    <property type="entry name" value="Palmitoyltrfase_DHHC"/>
</dbReference>
<dbReference type="EC" id="2.3.1.225" evidence="7"/>
<keyword evidence="5 7" id="KW-0472">Membrane</keyword>
<evidence type="ECO:0000256" key="7">
    <source>
        <dbReference type="RuleBase" id="RU079119"/>
    </source>
</evidence>
<comment type="subcellular location">
    <subcellularLocation>
        <location evidence="1">Membrane</location>
        <topology evidence="1">Multi-pass membrane protein</topology>
    </subcellularLocation>
</comment>
<dbReference type="OrthoDB" id="9909019at2759"/>
<gene>
    <name evidence="9" type="primary">Zdhhc20</name>
    <name evidence="9" type="ORF">SPIL2461_LOCUS19308</name>
</gene>
<comment type="caution">
    <text evidence="9">The sequence shown here is derived from an EMBL/GenBank/DDBJ whole genome shotgun (WGS) entry which is preliminary data.</text>
</comment>
<evidence type="ECO:0000259" key="8">
    <source>
        <dbReference type="Pfam" id="PF01529"/>
    </source>
</evidence>
<dbReference type="Proteomes" id="UP000649617">
    <property type="component" value="Unassembled WGS sequence"/>
</dbReference>
<dbReference type="EMBL" id="CAJNIZ010044453">
    <property type="protein sequence ID" value="CAE7689634.1"/>
    <property type="molecule type" value="Genomic_DNA"/>
</dbReference>
<sequence>MHAEQAVAKCLAGFSITIVASIFVAEWLAFHAFTKPTASWALVFNASWVLAIWSYLQTALTNPGTPTSPEWVDWARARKGSRSFQQWQKDAEEAASADSIMPRAWSPGKPSWCRVCRMERPERAHHCSSCGCCILRMDHHCPWVGSCVGWRNHKYFLLLNWWCFWACLLFMVTLTRPAMMDALSVAPGNLDLNRRARLLHRSKDQGPGVRPLGTNTDS</sequence>
<dbReference type="GO" id="GO:0019706">
    <property type="term" value="F:protein-cysteine S-palmitoyltransferase activity"/>
    <property type="evidence" value="ECO:0007669"/>
    <property type="project" value="UniProtKB-EC"/>
</dbReference>
<feature type="transmembrane region" description="Helical" evidence="7">
    <location>
        <begin position="155"/>
        <end position="174"/>
    </location>
</feature>
<proteinExistence type="inferred from homology"/>
<comment type="domain">
    <text evidence="7">The DHHC domain is required for palmitoyltransferase activity.</text>
</comment>
<feature type="transmembrane region" description="Helical" evidence="7">
    <location>
        <begin position="37"/>
        <end position="56"/>
    </location>
</feature>
<accession>A0A812WRJ8</accession>
<evidence type="ECO:0000256" key="2">
    <source>
        <dbReference type="ARBA" id="ARBA00022679"/>
    </source>
</evidence>
<reference evidence="9" key="1">
    <citation type="submission" date="2021-02" db="EMBL/GenBank/DDBJ databases">
        <authorList>
            <person name="Dougan E. K."/>
            <person name="Rhodes N."/>
            <person name="Thang M."/>
            <person name="Chan C."/>
        </authorList>
    </citation>
    <scope>NUCLEOTIDE SEQUENCE</scope>
</reference>
<evidence type="ECO:0000256" key="4">
    <source>
        <dbReference type="ARBA" id="ARBA00022989"/>
    </source>
</evidence>
<keyword evidence="10" id="KW-1185">Reference proteome</keyword>